<dbReference type="RefSeq" id="XP_017987753.1">
    <property type="nucleotide sequence ID" value="XM_018132264.1"/>
</dbReference>
<dbReference type="GO" id="GO:0047443">
    <property type="term" value="F:4-hydroxy-4-methyl-2-oxoglutarate aldolase activity"/>
    <property type="evidence" value="ECO:0007669"/>
    <property type="project" value="TreeGrafter"/>
</dbReference>
<evidence type="ECO:0000313" key="3">
    <source>
        <dbReference type="Proteomes" id="UP000243052"/>
    </source>
</evidence>
<gene>
    <name evidence="2" type="ORF">AW171_hschr42669</name>
</gene>
<evidence type="ECO:0000313" key="2">
    <source>
        <dbReference type="EMBL" id="AMD20757.1"/>
    </source>
</evidence>
<feature type="binding site" evidence="1">
    <location>
        <position position="123"/>
    </location>
    <ligand>
        <name>substrate</name>
    </ligand>
</feature>
<feature type="binding site" evidence="1">
    <location>
        <begin position="101"/>
        <end position="104"/>
    </location>
    <ligand>
        <name>substrate</name>
    </ligand>
</feature>
<comment type="cofactor">
    <cofactor evidence="1">
        <name>Mg(2+)</name>
        <dbReference type="ChEBI" id="CHEBI:18420"/>
    </cofactor>
</comment>
<keyword evidence="3" id="KW-1185">Reference proteome</keyword>
<dbReference type="InterPro" id="IPR036704">
    <property type="entry name" value="RraA/RraA-like_sf"/>
</dbReference>
<protein>
    <submittedName>
        <fullName evidence="2">HDR014Cp</fullName>
    </submittedName>
</protein>
<dbReference type="PANTHER" id="PTHR33254:SF28">
    <property type="entry name" value="4-HYDROXY-4-METHYL-2-OXOGLUTARATE ALDOLASE"/>
    <property type="match status" value="1"/>
</dbReference>
<accession>A0A0X8HSQ1</accession>
<dbReference type="EMBL" id="CP014244">
    <property type="protein sequence ID" value="AMD20757.1"/>
    <property type="molecule type" value="Genomic_DNA"/>
</dbReference>
<keyword evidence="1" id="KW-0479">Metal-binding</keyword>
<dbReference type="AlphaFoldDB" id="A0A0X8HSQ1"/>
<dbReference type="InterPro" id="IPR005493">
    <property type="entry name" value="RraA/RraA-like"/>
</dbReference>
<sequence>MTNYTEKLRNFSSCDVADGLLNLYKFADGGCFSNLQRWSGEIKGTTVGTAYTVLFESDSDVIEEVNYIDFVTEGSIIVLGLSLEYQSSLAPFVKMEQGIYGGLMSTRAQYLGAAGTVAFGRIRDIDEHRALNYPVYSYGLSSCAPKMIVKPSAVNVPITILCSDGIRRTLEPGDYIVADKNGVVRIPTRLVDMDRLINYIEKSIEADELVAIDIKNGIPAKKAQTERRAILKQLL</sequence>
<dbReference type="CDD" id="cd16841">
    <property type="entry name" value="RraA_family"/>
    <property type="match status" value="1"/>
</dbReference>
<dbReference type="SUPFAM" id="SSF89562">
    <property type="entry name" value="RraA-like"/>
    <property type="match status" value="1"/>
</dbReference>
<dbReference type="STRING" id="45286.A0A0X8HSQ1"/>
<reference evidence="2 3" key="1">
    <citation type="submission" date="2016-01" db="EMBL/GenBank/DDBJ databases">
        <title>Genome sequence of the yeast Holleya sinecauda.</title>
        <authorList>
            <person name="Dietrich F.S."/>
        </authorList>
    </citation>
    <scope>NUCLEOTIDE SEQUENCE [LARGE SCALE GENOMIC DNA]</scope>
    <source>
        <strain evidence="2 3">ATCC 58844</strain>
    </source>
</reference>
<dbReference type="Proteomes" id="UP000243052">
    <property type="component" value="Chromosome iv"/>
</dbReference>
<evidence type="ECO:0000256" key="1">
    <source>
        <dbReference type="PIRSR" id="PIRSR605493-1"/>
    </source>
</evidence>
<dbReference type="OrthoDB" id="1476984at2759"/>
<dbReference type="PANTHER" id="PTHR33254">
    <property type="entry name" value="4-HYDROXY-4-METHYL-2-OXOGLUTARATE ALDOLASE 3-RELATED"/>
    <property type="match status" value="1"/>
</dbReference>
<proteinExistence type="predicted"/>
<dbReference type="Pfam" id="PF03737">
    <property type="entry name" value="RraA-like"/>
    <property type="match status" value="1"/>
</dbReference>
<keyword evidence="1" id="KW-0460">Magnesium</keyword>
<dbReference type="GO" id="GO:0046872">
    <property type="term" value="F:metal ion binding"/>
    <property type="evidence" value="ECO:0007669"/>
    <property type="project" value="UniProtKB-KW"/>
</dbReference>
<dbReference type="Gene3D" id="3.50.30.40">
    <property type="entry name" value="Ribonuclease E inhibitor RraA/RraA-like"/>
    <property type="match status" value="1"/>
</dbReference>
<organism evidence="2 3">
    <name type="scientific">Eremothecium sinecaudum</name>
    <dbReference type="NCBI Taxonomy" id="45286"/>
    <lineage>
        <taxon>Eukaryota</taxon>
        <taxon>Fungi</taxon>
        <taxon>Dikarya</taxon>
        <taxon>Ascomycota</taxon>
        <taxon>Saccharomycotina</taxon>
        <taxon>Saccharomycetes</taxon>
        <taxon>Saccharomycetales</taxon>
        <taxon>Saccharomycetaceae</taxon>
        <taxon>Eremothecium</taxon>
    </lineage>
</organism>
<dbReference type="GeneID" id="28724018"/>
<feature type="binding site" evidence="1">
    <location>
        <position position="124"/>
    </location>
    <ligand>
        <name>Mg(2+)</name>
        <dbReference type="ChEBI" id="CHEBI:18420"/>
    </ligand>
</feature>
<name>A0A0X8HSQ1_9SACH</name>
<dbReference type="GO" id="GO:0008948">
    <property type="term" value="F:oxaloacetate decarboxylase activity"/>
    <property type="evidence" value="ECO:0007669"/>
    <property type="project" value="TreeGrafter"/>
</dbReference>